<evidence type="ECO:0000259" key="6">
    <source>
        <dbReference type="Pfam" id="PF04355"/>
    </source>
</evidence>
<organism evidence="7 8">
    <name type="scientific">Halomonas elongata (strain ATCC 33173 / DSM 2581 / NBRC 15536 / NCIMB 2198 / 1H9)</name>
    <dbReference type="NCBI Taxonomy" id="768066"/>
    <lineage>
        <taxon>Bacteria</taxon>
        <taxon>Pseudomonadati</taxon>
        <taxon>Pseudomonadota</taxon>
        <taxon>Gammaproteobacteria</taxon>
        <taxon>Oceanospirillales</taxon>
        <taxon>Halomonadaceae</taxon>
        <taxon>Halomonas</taxon>
    </lineage>
</organism>
<comment type="similarity">
    <text evidence="4">Belongs to the BamE family.</text>
</comment>
<comment type="subcellular location">
    <subcellularLocation>
        <location evidence="4">Cell outer membrane</location>
        <topology evidence="4">Lipid-anchor</topology>
    </subcellularLocation>
</comment>
<dbReference type="PROSITE" id="PS51257">
    <property type="entry name" value="PROKAR_LIPOPROTEIN"/>
    <property type="match status" value="1"/>
</dbReference>
<dbReference type="InterPro" id="IPR037873">
    <property type="entry name" value="BamE-like"/>
</dbReference>
<evidence type="ECO:0000256" key="1">
    <source>
        <dbReference type="ARBA" id="ARBA00022729"/>
    </source>
</evidence>
<evidence type="ECO:0000256" key="3">
    <source>
        <dbReference type="ARBA" id="ARBA00023237"/>
    </source>
</evidence>
<evidence type="ECO:0000256" key="4">
    <source>
        <dbReference type="HAMAP-Rule" id="MF_00925"/>
    </source>
</evidence>
<dbReference type="RefSeq" id="WP_049786311.1">
    <property type="nucleotide sequence ID" value="NC_014532.2"/>
</dbReference>
<dbReference type="Gene3D" id="3.30.1450.10">
    <property type="match status" value="1"/>
</dbReference>
<dbReference type="InterPro" id="IPR007450">
    <property type="entry name" value="BamE_dom"/>
</dbReference>
<sequence>MQKLTRTVTLTVALTLVSGCSYFGVYKRDLAQGNLVTSAMAEQLQPGMTRQQVVNLMGSPMLEAPFDAQQWDYVYRLDKAYGGVEQRRLTLTFQGNRLADIDRHGDFSRPPSVADERGIGPTDSTNARGNLLNARPDDE</sequence>
<dbReference type="GeneID" id="91011598"/>
<keyword evidence="8" id="KW-1185">Reference proteome</keyword>
<dbReference type="HAMAP" id="MF_00925">
    <property type="entry name" value="OM_assembly_BamE"/>
    <property type="match status" value="1"/>
</dbReference>
<keyword evidence="1 4" id="KW-0732">Signal</keyword>
<dbReference type="Proteomes" id="UP001322512">
    <property type="component" value="Chromosome"/>
</dbReference>
<keyword evidence="4" id="KW-0564">Palmitate</keyword>
<comment type="subunit">
    <text evidence="4">Part of the Bam complex.</text>
</comment>
<feature type="region of interest" description="Disordered" evidence="5">
    <location>
        <begin position="101"/>
        <end position="139"/>
    </location>
</feature>
<accession>A0ABZ0T9M4</accession>
<evidence type="ECO:0000256" key="2">
    <source>
        <dbReference type="ARBA" id="ARBA00023136"/>
    </source>
</evidence>
<comment type="function">
    <text evidence="4">Part of the outer membrane protein assembly complex, which is involved in assembly and insertion of beta-barrel proteins into the outer membrane.</text>
</comment>
<protein>
    <recommendedName>
        <fullName evidence="4">Outer membrane protein assembly factor BamE</fullName>
    </recommendedName>
</protein>
<dbReference type="PANTHER" id="PTHR37482:SF1">
    <property type="entry name" value="OUTER MEMBRANE PROTEIN ASSEMBLY FACTOR BAME"/>
    <property type="match status" value="1"/>
</dbReference>
<gene>
    <name evidence="4" type="primary">bamE</name>
    <name evidence="7" type="ORF">SR933_15550</name>
</gene>
<dbReference type="InterPro" id="IPR026592">
    <property type="entry name" value="BamE"/>
</dbReference>
<evidence type="ECO:0000256" key="5">
    <source>
        <dbReference type="SAM" id="MobiDB-lite"/>
    </source>
</evidence>
<evidence type="ECO:0000313" key="8">
    <source>
        <dbReference type="Proteomes" id="UP001322512"/>
    </source>
</evidence>
<keyword evidence="4" id="KW-0449">Lipoprotein</keyword>
<dbReference type="Pfam" id="PF04355">
    <property type="entry name" value="BamE"/>
    <property type="match status" value="1"/>
</dbReference>
<keyword evidence="3 4" id="KW-0998">Cell outer membrane</keyword>
<proteinExistence type="inferred from homology"/>
<dbReference type="EMBL" id="CP139472">
    <property type="protein sequence ID" value="WPU46644.1"/>
    <property type="molecule type" value="Genomic_DNA"/>
</dbReference>
<evidence type="ECO:0000313" key="7">
    <source>
        <dbReference type="EMBL" id="WPU46644.1"/>
    </source>
</evidence>
<name>A0ABZ0T9M4_HALED</name>
<reference evidence="7 8" key="1">
    <citation type="submission" date="2023-11" db="EMBL/GenBank/DDBJ databases">
        <title>MicrobeMod: A computational toolkit for identifying prokaryotic methylation and restriction-modification with nanopore sequencing.</title>
        <authorList>
            <person name="Crits-Christoph A."/>
            <person name="Kang S.C."/>
            <person name="Lee H."/>
            <person name="Ostrov N."/>
        </authorList>
    </citation>
    <scope>NUCLEOTIDE SEQUENCE [LARGE SCALE GENOMIC DNA]</scope>
    <source>
        <strain evidence="7 8">ATCC 33173</strain>
    </source>
</reference>
<keyword evidence="2 4" id="KW-0472">Membrane</keyword>
<feature type="domain" description="Outer membrane protein assembly factor BamE" evidence="6">
    <location>
        <begin position="33"/>
        <end position="100"/>
    </location>
</feature>
<dbReference type="PANTHER" id="PTHR37482">
    <property type="entry name" value="OUTER MEMBRANE PROTEIN ASSEMBLY FACTOR BAME"/>
    <property type="match status" value="1"/>
</dbReference>